<keyword evidence="4" id="KW-1133">Transmembrane helix</keyword>
<dbReference type="PROSITE" id="PS50244">
    <property type="entry name" value="S5A_REDUCTASE"/>
    <property type="match status" value="1"/>
</dbReference>
<keyword evidence="7" id="KW-1185">Reference proteome</keyword>
<dbReference type="InterPro" id="IPR016040">
    <property type="entry name" value="NAD(P)-bd_dom"/>
</dbReference>
<feature type="transmembrane region" description="Helical" evidence="4">
    <location>
        <begin position="145"/>
        <end position="166"/>
    </location>
</feature>
<protein>
    <submittedName>
        <fullName evidence="6">NAD(P)-binding protein</fullName>
    </submittedName>
</protein>
<keyword evidence="2" id="KW-0521">NADP</keyword>
<dbReference type="InterPro" id="IPR010721">
    <property type="entry name" value="UstE-like"/>
</dbReference>
<proteinExistence type="inferred from homology"/>
<feature type="domain" description="NAD(P)-binding" evidence="5">
    <location>
        <begin position="290"/>
        <end position="392"/>
    </location>
</feature>
<evidence type="ECO:0000313" key="7">
    <source>
        <dbReference type="Proteomes" id="UP000253729"/>
    </source>
</evidence>
<dbReference type="GO" id="GO:0016491">
    <property type="term" value="F:oxidoreductase activity"/>
    <property type="evidence" value="ECO:0007669"/>
    <property type="project" value="UniProtKB-KW"/>
</dbReference>
<name>A0A3F3PQJ0_9EURO</name>
<dbReference type="Pfam" id="PF06966">
    <property type="entry name" value="DUF1295"/>
    <property type="match status" value="1"/>
</dbReference>
<dbReference type="Pfam" id="PF13460">
    <property type="entry name" value="NAD_binding_10"/>
    <property type="match status" value="1"/>
</dbReference>
<dbReference type="RefSeq" id="XP_026622034.1">
    <property type="nucleotide sequence ID" value="XM_026774323.1"/>
</dbReference>
<reference evidence="6 7" key="1">
    <citation type="submission" date="2018-07" db="EMBL/GenBank/DDBJ databases">
        <title>The genomes of Aspergillus section Nigri reveals drivers in fungal speciation.</title>
        <authorList>
            <consortium name="DOE Joint Genome Institute"/>
            <person name="Vesth T.C."/>
            <person name="Nybo J."/>
            <person name="Theobald S."/>
            <person name="Brandl J."/>
            <person name="Frisvad J.C."/>
            <person name="Nielsen K.F."/>
            <person name="Lyhne E.K."/>
            <person name="Kogle M.E."/>
            <person name="Kuo A."/>
            <person name="Riley R."/>
            <person name="Clum A."/>
            <person name="Nolan M."/>
            <person name="Lipzen A."/>
            <person name="Salamov A."/>
            <person name="Henrissat B."/>
            <person name="Wiebenga A."/>
            <person name="De vries R.P."/>
            <person name="Grigoriev I.V."/>
            <person name="Mortensen U.H."/>
            <person name="Andersen M.R."/>
            <person name="Baker S.E."/>
        </authorList>
    </citation>
    <scope>NUCLEOTIDE SEQUENCE [LARGE SCALE GENOMIC DNA]</scope>
    <source>
        <strain evidence="6 7">CBS 139.54b</strain>
    </source>
</reference>
<gene>
    <name evidence="6" type="ORF">BDQ94DRAFT_183083</name>
</gene>
<accession>A0A3F3PQJ0</accession>
<evidence type="ECO:0000259" key="5">
    <source>
        <dbReference type="Pfam" id="PF13460"/>
    </source>
</evidence>
<keyword evidence="3" id="KW-0560">Oxidoreductase</keyword>
<dbReference type="Gene3D" id="3.90.25.10">
    <property type="entry name" value="UDP-galactose 4-epimerase, domain 1"/>
    <property type="match status" value="1"/>
</dbReference>
<dbReference type="GeneID" id="38142679"/>
<keyword evidence="4" id="KW-0812">Transmembrane</keyword>
<dbReference type="InterPro" id="IPR051609">
    <property type="entry name" value="NmrA/Isoflavone_reductase-like"/>
</dbReference>
<dbReference type="SUPFAM" id="SSF51735">
    <property type="entry name" value="NAD(P)-binding Rossmann-fold domains"/>
    <property type="match status" value="1"/>
</dbReference>
<feature type="transmembrane region" description="Helical" evidence="4">
    <location>
        <begin position="207"/>
        <end position="227"/>
    </location>
</feature>
<dbReference type="AlphaFoldDB" id="A0A3F3PQJ0"/>
<evidence type="ECO:0000256" key="3">
    <source>
        <dbReference type="ARBA" id="ARBA00023002"/>
    </source>
</evidence>
<dbReference type="PANTHER" id="PTHR47706">
    <property type="entry name" value="NMRA-LIKE FAMILY PROTEIN"/>
    <property type="match status" value="1"/>
</dbReference>
<dbReference type="InterPro" id="IPR036291">
    <property type="entry name" value="NAD(P)-bd_dom_sf"/>
</dbReference>
<keyword evidence="4" id="KW-0472">Membrane</keyword>
<comment type="similarity">
    <text evidence="1">Belongs to the NmrA-type oxidoreductase family. Isoflavone reductase subfamily.</text>
</comment>
<evidence type="ECO:0000313" key="6">
    <source>
        <dbReference type="EMBL" id="RDH29012.1"/>
    </source>
</evidence>
<dbReference type="EMBL" id="KZ852071">
    <property type="protein sequence ID" value="RDH29012.1"/>
    <property type="molecule type" value="Genomic_DNA"/>
</dbReference>
<dbReference type="Gene3D" id="3.40.50.720">
    <property type="entry name" value="NAD(P)-binding Rossmann-like Domain"/>
    <property type="match status" value="1"/>
</dbReference>
<organism evidence="6 7">
    <name type="scientific">Aspergillus welwitschiae</name>
    <dbReference type="NCBI Taxonomy" id="1341132"/>
    <lineage>
        <taxon>Eukaryota</taxon>
        <taxon>Fungi</taxon>
        <taxon>Dikarya</taxon>
        <taxon>Ascomycota</taxon>
        <taxon>Pezizomycotina</taxon>
        <taxon>Eurotiomycetes</taxon>
        <taxon>Eurotiomycetidae</taxon>
        <taxon>Eurotiales</taxon>
        <taxon>Aspergillaceae</taxon>
        <taxon>Aspergillus</taxon>
        <taxon>Aspergillus subgen. Circumdati</taxon>
    </lineage>
</organism>
<evidence type="ECO:0000256" key="1">
    <source>
        <dbReference type="ARBA" id="ARBA00005725"/>
    </source>
</evidence>
<dbReference type="STRING" id="1341132.A0A3F3PQJ0"/>
<feature type="transmembrane region" description="Helical" evidence="4">
    <location>
        <begin position="102"/>
        <end position="125"/>
    </location>
</feature>
<dbReference type="PANTHER" id="PTHR47706:SF9">
    <property type="entry name" value="NMRA-LIKE DOMAIN-CONTAINING PROTEIN-RELATED"/>
    <property type="match status" value="1"/>
</dbReference>
<evidence type="ECO:0000256" key="2">
    <source>
        <dbReference type="ARBA" id="ARBA00022857"/>
    </source>
</evidence>
<dbReference type="Proteomes" id="UP000253729">
    <property type="component" value="Unassembled WGS sequence"/>
</dbReference>
<sequence length="594" mass="65711">MPSNSLRDNVSRRKDASPLGRGIFIGLRALDVWWQHHLLTRGWATRAIETLGGQAVSTSHIISSTNFTGLQPYYGLVNLLSLGSSIKQIATMIFISEQETPVASAIIVAAFNTIINSVNTLLSVWAVTSQVPSTLSSNNSSNFLLANPLVAVGAGAYLIGILTEAVSEFQRTAFKKDPANKGKPYGGGLFSLATNINYGGYTIWRTGYALVTGGLPLAAINFSFFFYDFAARGVPVLDAYLTDRYGAPHANGYQIYASPRHNQHFLVSIETIGSKNMPCGIIEMKVGIAGITGKFARRLLTHLLDAGDDSLTIRGYCRSPSKLPDFVKLSPKLEIIEGAAFDQNTIATFVQGCDVVVCCYLGDDKLMVDGQKLLIDACESANVPRYVASDWALDYTKLKLGELFPKDPMIHVKNYLDTEKKKIAGVHILIGGFMEPIFSPFFNIVDTQTNTFWYWGDGNEIMEGTTYDDAAKYTAKVVLDPEAKGVLKFVGGRATIQEIAKSYEKVYGTPVILEKRGSLEDLYKTMHDKRMKSPQDIYSYMSLFFYYYWINGQTFVGPELDNARYPDVQAVDWEGFMKSWSQEQIGTSYFALNM</sequence>
<evidence type="ECO:0000256" key="4">
    <source>
        <dbReference type="SAM" id="Phobius"/>
    </source>
</evidence>
<dbReference type="Gene3D" id="1.20.120.1630">
    <property type="match status" value="1"/>
</dbReference>